<dbReference type="SUPFAM" id="SSF56935">
    <property type="entry name" value="Porins"/>
    <property type="match status" value="1"/>
</dbReference>
<feature type="region of interest" description="Disordered" evidence="5">
    <location>
        <begin position="48"/>
        <end position="109"/>
    </location>
</feature>
<dbReference type="PANTHER" id="PTHR40980:SF3">
    <property type="entry name" value="TONB-DEPENDENT RECEPTOR-LIKE BETA-BARREL DOMAIN-CONTAINING PROTEIN"/>
    <property type="match status" value="1"/>
</dbReference>
<evidence type="ECO:0000259" key="7">
    <source>
        <dbReference type="Pfam" id="PF00593"/>
    </source>
</evidence>
<dbReference type="Gene3D" id="2.170.130.10">
    <property type="entry name" value="TonB-dependent receptor, plug domain"/>
    <property type="match status" value="1"/>
</dbReference>
<evidence type="ECO:0000256" key="1">
    <source>
        <dbReference type="ARBA" id="ARBA00004442"/>
    </source>
</evidence>
<dbReference type="InterPro" id="IPR010104">
    <property type="entry name" value="TonB_rcpt_bac"/>
</dbReference>
<protein>
    <submittedName>
        <fullName evidence="9">TonB-dependent receptor</fullName>
    </submittedName>
</protein>
<evidence type="ECO:0000256" key="5">
    <source>
        <dbReference type="SAM" id="MobiDB-lite"/>
    </source>
</evidence>
<evidence type="ECO:0000313" key="10">
    <source>
        <dbReference type="Proteomes" id="UP000321250"/>
    </source>
</evidence>
<accession>A0A5C6UAL9</accession>
<feature type="chain" id="PRO_5023119642" evidence="6">
    <location>
        <begin position="32"/>
        <end position="1167"/>
    </location>
</feature>
<comment type="subcellular location">
    <subcellularLocation>
        <location evidence="1 4">Cell outer membrane</location>
    </subcellularLocation>
</comment>
<keyword evidence="3" id="KW-0998">Cell outer membrane</keyword>
<evidence type="ECO:0000256" key="6">
    <source>
        <dbReference type="SAM" id="SignalP"/>
    </source>
</evidence>
<keyword evidence="10" id="KW-1185">Reference proteome</keyword>
<dbReference type="InterPro" id="IPR000531">
    <property type="entry name" value="Beta-barrel_TonB"/>
</dbReference>
<dbReference type="NCBIfam" id="TIGR01782">
    <property type="entry name" value="TonB-Xanth-Caul"/>
    <property type="match status" value="1"/>
</dbReference>
<dbReference type="Pfam" id="PF00593">
    <property type="entry name" value="TonB_dep_Rec_b-barrel"/>
    <property type="match status" value="1"/>
</dbReference>
<dbReference type="GO" id="GO:0009279">
    <property type="term" value="C:cell outer membrane"/>
    <property type="evidence" value="ECO:0007669"/>
    <property type="project" value="UniProtKB-SubCell"/>
</dbReference>
<dbReference type="EMBL" id="VOQR01000001">
    <property type="protein sequence ID" value="TXC69610.1"/>
    <property type="molecule type" value="Genomic_DNA"/>
</dbReference>
<feature type="domain" description="TonB-dependent receptor plug" evidence="8">
    <location>
        <begin position="128"/>
        <end position="235"/>
    </location>
</feature>
<feature type="signal peptide" evidence="6">
    <location>
        <begin position="1"/>
        <end position="31"/>
    </location>
</feature>
<evidence type="ECO:0000259" key="8">
    <source>
        <dbReference type="Pfam" id="PF07715"/>
    </source>
</evidence>
<dbReference type="InterPro" id="IPR012910">
    <property type="entry name" value="Plug_dom"/>
</dbReference>
<keyword evidence="4" id="KW-0798">TonB box</keyword>
<keyword evidence="9" id="KW-0675">Receptor</keyword>
<evidence type="ECO:0000256" key="3">
    <source>
        <dbReference type="ARBA" id="ARBA00023237"/>
    </source>
</evidence>
<dbReference type="Gene3D" id="2.40.170.20">
    <property type="entry name" value="TonB-dependent receptor, beta-barrel domain"/>
    <property type="match status" value="1"/>
</dbReference>
<dbReference type="InterPro" id="IPR037066">
    <property type="entry name" value="Plug_dom_sf"/>
</dbReference>
<gene>
    <name evidence="9" type="ORF">FSB78_00510</name>
</gene>
<sequence>MMRKQGAKAAALVGASALSIVAGGFFPSAAAAQKATVPSTVTPMPAAVPPAVSPPTSAAEPQANAPVAPSAATSATAPAQTAPTTGDPDALGQDFERPKRAPDEGDVADADIIVTGARAAEASAISRKRSARTAQDSIVADDVGQFPDKNAAEAIARIAGVALDVSDSGEQGGFTIRGQSADLIRVEVDGMTALSTNDQGGRASSIGELSSDLIKSVDVIKGQTADMTPGGVGGTVRIEQRSGLDFKEPLYRLNLQSMYQSLSERASPRINAIATRKFFDGDVGLIFNGTYEDQKVATDYARVTVANAGYIPLGDYDNSPGKSFTTPFDPVAAAVTTKAGCAALSTTGINSRLNCYAQWEDFVPSFPRPGRQIKSDQRLSFQVRADWRVNRDLTLFASYNPNFRRVSSQDYNWSVATPVGTTNTAGALTGSNIRNVVVNDNHYVTAFDIAQGTGNQFSSSLGVTSQIRDIQRKISQHYAQTGADFISGPWTAKARIQYSRSSSSREDNAFSFVAPIDIANYSIQPESGLWNIKVPNVDLFNPASYYPTVGANGVSTGAQYEYTPYDDKNSEWNYQLDVDRTFDNLGPIVRVKAGIQHRTRDNESYRNNGSQLSPGLVLTRAQSLDLIQFCDPTRAPAATPCQFGSAPRVTTAGTTDQLSRIYTLTRDQYQNLINASLVGLPGAEFYGGAPNRGDLISSWGTYDVGKFRDALKQYINLDYRNLGCLYECTASDGKTYKRPTYLTSEVTSSAYAMLDFESRPLGLLVNGNIGVRYQRIKVDAQPVIDFSQRVATPITTPFPGYTIENQLIRREVGDVNRTSEDWLPSFNLAIWPIDEKLGLRYSAALQRARPSILQLTGNGTVSCGLVDPAQRAALEAFIAANPGAIQDDDPSTDDSAEGGAVLANFVNRCTGRIGNAELKGYGATTQNLSLEWYPNRDTQLSAAIYQISVRSGRPEDVNIGAYELAGQTYEVATYQDGPSGLRQRGFEVAGRTAFTFLPGFLRHTGGGFNYSFTKSNETNTFVDLFSGVKLPPRSESKYYYNVNLWYDDGKLNARIAYQKRDIYYNLTEANAVNRVPAIPGVTGSTSTTSYYKIVSPVFKNGTETLDARASYALSKSFQLFVEGKNLLGTPIAKYAPDKYRDIGGGVLYMYDSLYAGKTYYAGAIITF</sequence>
<name>A0A5C6UAL9_9SPHN</name>
<dbReference type="Pfam" id="PF07715">
    <property type="entry name" value="Plug"/>
    <property type="match status" value="1"/>
</dbReference>
<dbReference type="PANTHER" id="PTHR40980">
    <property type="entry name" value="PLUG DOMAIN-CONTAINING PROTEIN"/>
    <property type="match status" value="1"/>
</dbReference>
<proteinExistence type="inferred from homology"/>
<dbReference type="InterPro" id="IPR036942">
    <property type="entry name" value="Beta-barrel_TonB_sf"/>
</dbReference>
<keyword evidence="6" id="KW-0732">Signal</keyword>
<reference evidence="9 10" key="1">
    <citation type="journal article" date="2013" name="Antonie Van Leeuwenhoek">
        <title>Sphingomonas ginsenosidivorax sp. nov., with the ability to transform ginsenosides.</title>
        <authorList>
            <person name="Jin X.F."/>
            <person name="Kim J.K."/>
            <person name="Liu Q.M."/>
            <person name="Kang M.S."/>
            <person name="He D."/>
            <person name="Jin F.X."/>
            <person name="Kim S.C."/>
            <person name="Im W.T."/>
        </authorList>
    </citation>
    <scope>NUCLEOTIDE SEQUENCE [LARGE SCALE GENOMIC DNA]</scope>
    <source>
        <strain evidence="9 10">KHI67</strain>
    </source>
</reference>
<evidence type="ECO:0000313" key="9">
    <source>
        <dbReference type="EMBL" id="TXC69610.1"/>
    </source>
</evidence>
<comment type="similarity">
    <text evidence="4">Belongs to the TonB-dependent receptor family.</text>
</comment>
<organism evidence="9 10">
    <name type="scientific">Sphingomonas ginsenosidivorax</name>
    <dbReference type="NCBI Taxonomy" id="862135"/>
    <lineage>
        <taxon>Bacteria</taxon>
        <taxon>Pseudomonadati</taxon>
        <taxon>Pseudomonadota</taxon>
        <taxon>Alphaproteobacteria</taxon>
        <taxon>Sphingomonadales</taxon>
        <taxon>Sphingomonadaceae</taxon>
        <taxon>Sphingomonas</taxon>
    </lineage>
</organism>
<feature type="compositionally biased region" description="Basic and acidic residues" evidence="5">
    <location>
        <begin position="94"/>
        <end position="103"/>
    </location>
</feature>
<evidence type="ECO:0000256" key="2">
    <source>
        <dbReference type="ARBA" id="ARBA00023136"/>
    </source>
</evidence>
<evidence type="ECO:0000256" key="4">
    <source>
        <dbReference type="RuleBase" id="RU003357"/>
    </source>
</evidence>
<dbReference type="Proteomes" id="UP000321250">
    <property type="component" value="Unassembled WGS sequence"/>
</dbReference>
<feature type="domain" description="TonB-dependent receptor-like beta-barrel" evidence="7">
    <location>
        <begin position="542"/>
        <end position="1126"/>
    </location>
</feature>
<comment type="caution">
    <text evidence="9">The sequence shown here is derived from an EMBL/GenBank/DDBJ whole genome shotgun (WGS) entry which is preliminary data.</text>
</comment>
<feature type="compositionally biased region" description="Low complexity" evidence="5">
    <location>
        <begin position="54"/>
        <end position="85"/>
    </location>
</feature>
<dbReference type="AlphaFoldDB" id="A0A5C6UAL9"/>
<keyword evidence="2 4" id="KW-0472">Membrane</keyword>